<keyword evidence="14" id="KW-0406">Ion transport</keyword>
<evidence type="ECO:0000256" key="3">
    <source>
        <dbReference type="ARBA" id="ARBA00022448"/>
    </source>
</evidence>
<keyword evidence="4" id="KW-0050">Antiport</keyword>
<keyword evidence="10" id="KW-0106">Calcium</keyword>
<gene>
    <name evidence="20" type="ORF">H6P81_012228</name>
</gene>
<keyword evidence="7 18" id="KW-0812">Transmembrane</keyword>
<evidence type="ECO:0000256" key="9">
    <source>
        <dbReference type="ARBA" id="ARBA00022737"/>
    </source>
</evidence>
<dbReference type="Proteomes" id="UP000825729">
    <property type="component" value="Unassembled WGS sequence"/>
</dbReference>
<keyword evidence="17" id="KW-0175">Coiled coil</keyword>
<dbReference type="GO" id="GO:0046872">
    <property type="term" value="F:metal ion binding"/>
    <property type="evidence" value="ECO:0007669"/>
    <property type="project" value="UniProtKB-KW"/>
</dbReference>
<keyword evidence="21" id="KW-1185">Reference proteome</keyword>
<evidence type="ECO:0000256" key="6">
    <source>
        <dbReference type="ARBA" id="ARBA00022568"/>
    </source>
</evidence>
<evidence type="ECO:0000256" key="2">
    <source>
        <dbReference type="ARBA" id="ARBA00008170"/>
    </source>
</evidence>
<evidence type="ECO:0000256" key="4">
    <source>
        <dbReference type="ARBA" id="ARBA00022449"/>
    </source>
</evidence>
<keyword evidence="6" id="KW-0109">Calcium transport</keyword>
<dbReference type="GO" id="GO:0015369">
    <property type="term" value="F:calcium:proton antiporter activity"/>
    <property type="evidence" value="ECO:0007669"/>
    <property type="project" value="UniProtKB-ARBA"/>
</dbReference>
<evidence type="ECO:0000256" key="16">
    <source>
        <dbReference type="ARBA" id="ARBA00023201"/>
    </source>
</evidence>
<evidence type="ECO:0000256" key="13">
    <source>
        <dbReference type="ARBA" id="ARBA00023053"/>
    </source>
</evidence>
<feature type="transmembrane region" description="Helical" evidence="18">
    <location>
        <begin position="250"/>
        <end position="272"/>
    </location>
</feature>
<dbReference type="GO" id="GO:0005774">
    <property type="term" value="C:vacuolar membrane"/>
    <property type="evidence" value="ECO:0007669"/>
    <property type="project" value="UniProtKB-ARBA"/>
</dbReference>
<comment type="subcellular location">
    <subcellularLocation>
        <location evidence="1">Cell membrane</location>
        <topology evidence="1">Multi-pass membrane protein</topology>
    </subcellularLocation>
</comment>
<keyword evidence="5" id="KW-1003">Cell membrane</keyword>
<dbReference type="PANTHER" id="PTHR31503">
    <property type="entry name" value="VACUOLAR CALCIUM ION TRANSPORTER"/>
    <property type="match status" value="1"/>
</dbReference>
<evidence type="ECO:0000256" key="7">
    <source>
        <dbReference type="ARBA" id="ARBA00022692"/>
    </source>
</evidence>
<dbReference type="InterPro" id="IPR004837">
    <property type="entry name" value="NaCa_Exmemb"/>
</dbReference>
<protein>
    <recommendedName>
        <fullName evidence="19">Sodium/calcium exchanger membrane region domain-containing protein</fullName>
    </recommendedName>
</protein>
<dbReference type="AlphaFoldDB" id="A0AAV7EB73"/>
<dbReference type="EMBL" id="JAINDJ010000005">
    <property type="protein sequence ID" value="KAG9446100.1"/>
    <property type="molecule type" value="Genomic_DNA"/>
</dbReference>
<accession>A0AAV7EB73</accession>
<evidence type="ECO:0000256" key="8">
    <source>
        <dbReference type="ARBA" id="ARBA00022723"/>
    </source>
</evidence>
<dbReference type="Gene3D" id="1.20.1420.30">
    <property type="entry name" value="NCX, central ion-binding region"/>
    <property type="match status" value="1"/>
</dbReference>
<sequence length="368" mass="42383">MTVKSEKPSCLSKLYYISNTISQGKSNSGNRRTSKPRRIVAYIKHLRRLRLSTSPLDTLWRRSPSEEEIKDYLTKKGWRWHWRETITISVKAEKKRQRERLAEIEKVNKRREERELETASHEEEMAMLARERAKAELFQEYWEKKEEEFHFDQSKIRLRDQRKIRSDEFDIEINEPVFGSGTTAECTKAEHETLLDKDEETGENVENATWITVKAVLMLLLGTAIAAAFADPLVDAVDNFSLATSIPSFFISFIAMPLATNSSEAVSALIFASRKNKKSASLTFSEIYGAVTMNNALCLGVFLALVYIRHLSWDFSAEVLVIFIVSMLMGIFASFRTKFPLWTCSVAYAMYPLSLLLVYVLDYVYGWS</sequence>
<evidence type="ECO:0000256" key="5">
    <source>
        <dbReference type="ARBA" id="ARBA00022475"/>
    </source>
</evidence>
<feature type="domain" description="Sodium/calcium exchanger membrane region" evidence="19">
    <location>
        <begin position="215"/>
        <end position="359"/>
    </location>
</feature>
<evidence type="ECO:0000256" key="15">
    <source>
        <dbReference type="ARBA" id="ARBA00023136"/>
    </source>
</evidence>
<evidence type="ECO:0000313" key="21">
    <source>
        <dbReference type="Proteomes" id="UP000825729"/>
    </source>
</evidence>
<dbReference type="PANTHER" id="PTHR31503:SF36">
    <property type="entry name" value="SODIUM_CALCIUM EXCHANGER MEMBRANE REGION DOMAIN-CONTAINING PROTEIN"/>
    <property type="match status" value="1"/>
</dbReference>
<evidence type="ECO:0000256" key="1">
    <source>
        <dbReference type="ARBA" id="ARBA00004651"/>
    </source>
</evidence>
<proteinExistence type="inferred from homology"/>
<name>A0AAV7EB73_ARIFI</name>
<evidence type="ECO:0000256" key="17">
    <source>
        <dbReference type="SAM" id="Coils"/>
    </source>
</evidence>
<keyword evidence="15 18" id="KW-0472">Membrane</keyword>
<evidence type="ECO:0000256" key="14">
    <source>
        <dbReference type="ARBA" id="ARBA00023065"/>
    </source>
</evidence>
<evidence type="ECO:0000256" key="11">
    <source>
        <dbReference type="ARBA" id="ARBA00022989"/>
    </source>
</evidence>
<feature type="transmembrane region" description="Helical" evidence="18">
    <location>
        <begin position="211"/>
        <end position="230"/>
    </location>
</feature>
<evidence type="ECO:0000256" key="10">
    <source>
        <dbReference type="ARBA" id="ARBA00022837"/>
    </source>
</evidence>
<feature type="coiled-coil region" evidence="17">
    <location>
        <begin position="94"/>
        <end position="124"/>
    </location>
</feature>
<comment type="caution">
    <text evidence="20">The sequence shown here is derived from an EMBL/GenBank/DDBJ whole genome shotgun (WGS) entry which is preliminary data.</text>
</comment>
<dbReference type="GO" id="GO:0006814">
    <property type="term" value="P:sodium ion transport"/>
    <property type="evidence" value="ECO:0007669"/>
    <property type="project" value="UniProtKB-KW"/>
</dbReference>
<dbReference type="GO" id="GO:0005886">
    <property type="term" value="C:plasma membrane"/>
    <property type="evidence" value="ECO:0007669"/>
    <property type="project" value="UniProtKB-SubCell"/>
</dbReference>
<keyword evidence="3" id="KW-0813">Transport</keyword>
<evidence type="ECO:0000259" key="19">
    <source>
        <dbReference type="Pfam" id="PF01699"/>
    </source>
</evidence>
<keyword evidence="9" id="KW-0677">Repeat</keyword>
<evidence type="ECO:0000256" key="12">
    <source>
        <dbReference type="ARBA" id="ARBA00023016"/>
    </source>
</evidence>
<evidence type="ECO:0000313" key="20">
    <source>
        <dbReference type="EMBL" id="KAG9446100.1"/>
    </source>
</evidence>
<dbReference type="FunFam" id="1.20.1420.30:FF:000019">
    <property type="entry name" value="Sodium/calcium exchanger NCL2"/>
    <property type="match status" value="1"/>
</dbReference>
<keyword evidence="16" id="KW-0739">Sodium transport</keyword>
<feature type="transmembrane region" description="Helical" evidence="18">
    <location>
        <begin position="347"/>
        <end position="365"/>
    </location>
</feature>
<evidence type="ECO:0000256" key="18">
    <source>
        <dbReference type="SAM" id="Phobius"/>
    </source>
</evidence>
<dbReference type="Pfam" id="PF01699">
    <property type="entry name" value="Na_Ca_ex"/>
    <property type="match status" value="1"/>
</dbReference>
<keyword evidence="8" id="KW-0479">Metal-binding</keyword>
<keyword evidence="12" id="KW-0346">Stress response</keyword>
<keyword evidence="11 18" id="KW-1133">Transmembrane helix</keyword>
<organism evidence="20 21">
    <name type="scientific">Aristolochia fimbriata</name>
    <name type="common">White veined hardy Dutchman's pipe vine</name>
    <dbReference type="NCBI Taxonomy" id="158543"/>
    <lineage>
        <taxon>Eukaryota</taxon>
        <taxon>Viridiplantae</taxon>
        <taxon>Streptophyta</taxon>
        <taxon>Embryophyta</taxon>
        <taxon>Tracheophyta</taxon>
        <taxon>Spermatophyta</taxon>
        <taxon>Magnoliopsida</taxon>
        <taxon>Magnoliidae</taxon>
        <taxon>Piperales</taxon>
        <taxon>Aristolochiaceae</taxon>
        <taxon>Aristolochia</taxon>
    </lineage>
</organism>
<feature type="transmembrane region" description="Helical" evidence="18">
    <location>
        <begin position="284"/>
        <end position="309"/>
    </location>
</feature>
<reference evidence="20 21" key="1">
    <citation type="submission" date="2021-07" db="EMBL/GenBank/DDBJ databases">
        <title>The Aristolochia fimbriata genome: insights into angiosperm evolution, floral development and chemical biosynthesis.</title>
        <authorList>
            <person name="Jiao Y."/>
        </authorList>
    </citation>
    <scope>NUCLEOTIDE SEQUENCE [LARGE SCALE GENOMIC DNA]</scope>
    <source>
        <strain evidence="20">IBCAS-2021</strain>
        <tissue evidence="20">Leaf</tissue>
    </source>
</reference>
<dbReference type="InterPro" id="IPR004713">
    <property type="entry name" value="CaH_exchang"/>
</dbReference>
<comment type="similarity">
    <text evidence="2">Belongs to the Ca(2+):cation antiporter (CaCA) (TC 2.A.19) family.</text>
</comment>
<feature type="transmembrane region" description="Helical" evidence="18">
    <location>
        <begin position="315"/>
        <end position="335"/>
    </location>
</feature>
<dbReference type="InterPro" id="IPR044880">
    <property type="entry name" value="NCX_ion-bd_dom_sf"/>
</dbReference>
<dbReference type="GO" id="GO:0006874">
    <property type="term" value="P:intracellular calcium ion homeostasis"/>
    <property type="evidence" value="ECO:0007669"/>
    <property type="project" value="TreeGrafter"/>
</dbReference>
<keyword evidence="13" id="KW-0915">Sodium</keyword>